<proteinExistence type="predicted"/>
<dbReference type="OrthoDB" id="5149329at2"/>
<gene>
    <name evidence="1" type="ordered locus">Krad_3017</name>
</gene>
<dbReference type="KEGG" id="kra:Krad_3017"/>
<dbReference type="HOGENOM" id="CLU_1260040_0_0_11"/>
<dbReference type="InterPro" id="IPR007445">
    <property type="entry name" value="PilO"/>
</dbReference>
<evidence type="ECO:0000313" key="2">
    <source>
        <dbReference type="Proteomes" id="UP000001116"/>
    </source>
</evidence>
<name>A6WCE2_KINRD</name>
<evidence type="ECO:0008006" key="3">
    <source>
        <dbReference type="Google" id="ProtNLM"/>
    </source>
</evidence>
<dbReference type="Pfam" id="PF04350">
    <property type="entry name" value="PilO"/>
    <property type="match status" value="1"/>
</dbReference>
<protein>
    <recommendedName>
        <fullName evidence="3">Pilus assembly protein PilO</fullName>
    </recommendedName>
</protein>
<dbReference type="RefSeq" id="WP_012087272.1">
    <property type="nucleotide sequence ID" value="NC_009664.2"/>
</dbReference>
<accession>A6WCE2</accession>
<dbReference type="STRING" id="266940.Krad_3017"/>
<dbReference type="eggNOG" id="COG3167">
    <property type="taxonomic scope" value="Bacteria"/>
</dbReference>
<dbReference type="EMBL" id="CP000750">
    <property type="protein sequence ID" value="ABS04481.1"/>
    <property type="molecule type" value="Genomic_DNA"/>
</dbReference>
<keyword evidence="2" id="KW-1185">Reference proteome</keyword>
<dbReference type="AlphaFoldDB" id="A6WCE2"/>
<dbReference type="GO" id="GO:0043683">
    <property type="term" value="P:type IV pilus assembly"/>
    <property type="evidence" value="ECO:0007669"/>
    <property type="project" value="InterPro"/>
</dbReference>
<evidence type="ECO:0000313" key="1">
    <source>
        <dbReference type="EMBL" id="ABS04481.1"/>
    </source>
</evidence>
<dbReference type="Gene3D" id="3.30.70.60">
    <property type="match status" value="1"/>
</dbReference>
<organism evidence="1 2">
    <name type="scientific">Kineococcus radiotolerans (strain ATCC BAA-149 / DSM 14245 / SRS30216)</name>
    <dbReference type="NCBI Taxonomy" id="266940"/>
    <lineage>
        <taxon>Bacteria</taxon>
        <taxon>Bacillati</taxon>
        <taxon>Actinomycetota</taxon>
        <taxon>Actinomycetes</taxon>
        <taxon>Kineosporiales</taxon>
        <taxon>Kineosporiaceae</taxon>
        <taxon>Kineococcus</taxon>
    </lineage>
</organism>
<reference evidence="2" key="1">
    <citation type="journal article" date="2008" name="PLoS ONE">
        <title>Survival in nuclear waste, extreme resistance, and potential applications gleaned from the genome sequence of Kineococcus radiotolerans SRS30216.</title>
        <authorList>
            <person name="Bagwell C.E."/>
            <person name="Bhat S."/>
            <person name="Hawkins G.M."/>
            <person name="Smith B.W."/>
            <person name="Biswas T."/>
            <person name="Hoover T.R."/>
            <person name="Saunders E."/>
            <person name="Han C.S."/>
            <person name="Tsodikov O.V."/>
            <person name="Shimkets L.J."/>
        </authorList>
    </citation>
    <scope>NUCLEOTIDE SEQUENCE [LARGE SCALE GENOMIC DNA]</scope>
    <source>
        <strain evidence="2">ATCC BAA-149 / DSM 14245 / SRS30216</strain>
    </source>
</reference>
<dbReference type="GO" id="GO:0043107">
    <property type="term" value="P:type IV pilus-dependent motility"/>
    <property type="evidence" value="ECO:0007669"/>
    <property type="project" value="InterPro"/>
</dbReference>
<dbReference type="Proteomes" id="UP000001116">
    <property type="component" value="Chromosome"/>
</dbReference>
<sequence>MSTSRNTVLIAGTGALALLVLVASYFLLVAPKRAEAADLATQRVYAKEKNAGIEQQTRQLQSQFESIGDKRAQLAAIRSTLPAAADVPALLRQLEGYANTAGVVLTGVTPGTPEVFGSATDAATAQASGPQVVDIPLTITTSGSFSQTELFIKSTQADMQRFFLVENLALNAGDASTSGVVSTTLTGKIFVLQADAVTPSESTTQSAGTTAVPTGASAQ</sequence>
<dbReference type="InterPro" id="IPR014717">
    <property type="entry name" value="Transl_elong_EF1B/ribsomal_bS6"/>
</dbReference>